<dbReference type="RefSeq" id="XP_005849383.1">
    <property type="nucleotide sequence ID" value="XM_005849321.1"/>
</dbReference>
<protein>
    <recommendedName>
        <fullName evidence="6">UDP-glucuronic acid decarboxylase 1</fullName>
        <ecNumber evidence="5">4.1.1.35</ecNumber>
    </recommendedName>
    <alternativeName>
        <fullName evidence="17">UDP-glucuronate decarboxylase 1</fullName>
    </alternativeName>
</protein>
<evidence type="ECO:0000256" key="7">
    <source>
        <dbReference type="ARBA" id="ARBA00022692"/>
    </source>
</evidence>
<keyword evidence="10" id="KW-1133">Transmembrane helix</keyword>
<evidence type="ECO:0000256" key="3">
    <source>
        <dbReference type="ARBA" id="ARBA00005100"/>
    </source>
</evidence>
<evidence type="ECO:0000256" key="8">
    <source>
        <dbReference type="ARBA" id="ARBA00022793"/>
    </source>
</evidence>
<keyword evidence="22" id="KW-1185">Reference proteome</keyword>
<dbReference type="OMA" id="EVFRLWC"/>
<evidence type="ECO:0000256" key="18">
    <source>
        <dbReference type="ARBA" id="ARBA00049410"/>
    </source>
</evidence>
<keyword evidence="14" id="KW-0325">Glycoprotein</keyword>
<evidence type="ECO:0000256" key="5">
    <source>
        <dbReference type="ARBA" id="ARBA00012290"/>
    </source>
</evidence>
<keyword evidence="7" id="KW-0812">Transmembrane</keyword>
<evidence type="ECO:0000313" key="22">
    <source>
        <dbReference type="Proteomes" id="UP000008141"/>
    </source>
</evidence>
<gene>
    <name evidence="21" type="ORF">CHLNCDRAFT_34919</name>
</gene>
<feature type="compositionally biased region" description="Basic and acidic residues" evidence="19">
    <location>
        <begin position="18"/>
        <end position="27"/>
    </location>
</feature>
<evidence type="ECO:0000256" key="2">
    <source>
        <dbReference type="ARBA" id="ARBA00004447"/>
    </source>
</evidence>
<dbReference type="PANTHER" id="PTHR43078:SF6">
    <property type="entry name" value="UDP-GLUCURONIC ACID DECARBOXYLASE 1"/>
    <property type="match status" value="1"/>
</dbReference>
<dbReference type="InterPro" id="IPR036291">
    <property type="entry name" value="NAD(P)-bd_dom_sf"/>
</dbReference>
<evidence type="ECO:0000256" key="16">
    <source>
        <dbReference type="ARBA" id="ARBA00025005"/>
    </source>
</evidence>
<dbReference type="Proteomes" id="UP000008141">
    <property type="component" value="Unassembled WGS sequence"/>
</dbReference>
<feature type="domain" description="NAD(P)-binding" evidence="20">
    <location>
        <begin position="36"/>
        <end position="253"/>
    </location>
</feature>
<keyword evidence="8" id="KW-0210">Decarboxylase</keyword>
<keyword evidence="15" id="KW-0456">Lyase</keyword>
<dbReference type="OrthoDB" id="331544at2759"/>
<dbReference type="FunFam" id="3.40.50.720:FF:000065">
    <property type="entry name" value="UDP-glucuronic acid decarboxylase 1"/>
    <property type="match status" value="1"/>
</dbReference>
<dbReference type="InterPro" id="IPR044516">
    <property type="entry name" value="UXS-like"/>
</dbReference>
<evidence type="ECO:0000256" key="6">
    <source>
        <dbReference type="ARBA" id="ARBA00018816"/>
    </source>
</evidence>
<keyword evidence="11" id="KW-0520">NAD</keyword>
<evidence type="ECO:0000259" key="20">
    <source>
        <dbReference type="Pfam" id="PF16363"/>
    </source>
</evidence>
<evidence type="ECO:0000256" key="12">
    <source>
        <dbReference type="ARBA" id="ARBA00023034"/>
    </source>
</evidence>
<dbReference type="InterPro" id="IPR016040">
    <property type="entry name" value="NAD(P)-bd_dom"/>
</dbReference>
<feature type="region of interest" description="Disordered" evidence="19">
    <location>
        <begin position="1"/>
        <end position="27"/>
    </location>
</feature>
<comment type="pathway">
    <text evidence="3">Nucleotide-sugar biosynthesis; UDP-alpha-D-xylose biosynthesis; UDP-alpha-D-xylose from UDP-alpha-D-glucuronate: step 1/1.</text>
</comment>
<dbReference type="GO" id="GO:0048040">
    <property type="term" value="F:UDP-glucuronate decarboxylase activity"/>
    <property type="evidence" value="ECO:0007669"/>
    <property type="project" value="UniProtKB-EC"/>
</dbReference>
<dbReference type="EC" id="4.1.1.35" evidence="5"/>
<evidence type="ECO:0000256" key="9">
    <source>
        <dbReference type="ARBA" id="ARBA00022968"/>
    </source>
</evidence>
<evidence type="ECO:0000313" key="21">
    <source>
        <dbReference type="EMBL" id="EFN57281.1"/>
    </source>
</evidence>
<evidence type="ECO:0000256" key="4">
    <source>
        <dbReference type="ARBA" id="ARBA00007505"/>
    </source>
</evidence>
<comment type="cofactor">
    <cofactor evidence="1">
        <name>NAD(+)</name>
        <dbReference type="ChEBI" id="CHEBI:57540"/>
    </cofactor>
</comment>
<evidence type="ECO:0000256" key="17">
    <source>
        <dbReference type="ARBA" id="ARBA00031585"/>
    </source>
</evidence>
<dbReference type="STRING" id="554065.E1ZAL9"/>
<keyword evidence="13" id="KW-0472">Membrane</keyword>
<keyword evidence="9" id="KW-0735">Signal-anchor</keyword>
<comment type="function">
    <text evidence="16">Catalyzes the NAD-dependent decarboxylation of UDP-glucuronic acid to UDP-xylose. Necessary for the biosynthesis of the core tetrasaccharide in glycosaminoglycan biosynthesis.</text>
</comment>
<evidence type="ECO:0000256" key="11">
    <source>
        <dbReference type="ARBA" id="ARBA00023027"/>
    </source>
</evidence>
<dbReference type="CDD" id="cd05230">
    <property type="entry name" value="UGD_SDR_e"/>
    <property type="match status" value="1"/>
</dbReference>
<organism evidence="22">
    <name type="scientific">Chlorella variabilis</name>
    <name type="common">Green alga</name>
    <dbReference type="NCBI Taxonomy" id="554065"/>
    <lineage>
        <taxon>Eukaryota</taxon>
        <taxon>Viridiplantae</taxon>
        <taxon>Chlorophyta</taxon>
        <taxon>core chlorophytes</taxon>
        <taxon>Trebouxiophyceae</taxon>
        <taxon>Chlorellales</taxon>
        <taxon>Chlorellaceae</taxon>
        <taxon>Chlorella clade</taxon>
        <taxon>Chlorella</taxon>
    </lineage>
</organism>
<dbReference type="Gene3D" id="3.40.50.720">
    <property type="entry name" value="NAD(P)-binding Rossmann-like Domain"/>
    <property type="match status" value="1"/>
</dbReference>
<evidence type="ECO:0000256" key="19">
    <source>
        <dbReference type="SAM" id="MobiDB-lite"/>
    </source>
</evidence>
<accession>E1ZAL9</accession>
<sequence>MSTTSGPSKRKGGSEMTGEERPAIKAKPRVEKNRVLVTGGAGFVGSHLCDYLVARGDHVICMDNFFTGSKDNIAHLLDRENFELIRHDVVEPILLEVDQIFHLACPASPVHYKYNPIKTIKTSFIGTMNMLGLAKRCRARFLISSTSEVYGDPLQHPQTEEYWGNVNPIGERSCYDEGKRAAECLTMDYHREHGQEVRIVRIFNTYGPRMALDDGRVVSNFVSQQALKNEPLTLFGDGKQTRSFQYVSDLIEGEAEGGAGFATLPPQPRHTRHTHHHPLQLIWVENTADDPSRRRPDITKAKTLLGWEPKIPLQEGLLKMVDDFKRRLRIEEGTS</sequence>
<evidence type="ECO:0000256" key="1">
    <source>
        <dbReference type="ARBA" id="ARBA00001911"/>
    </source>
</evidence>
<dbReference type="KEGG" id="cvr:CHLNCDRAFT_34919"/>
<dbReference type="GO" id="GO:0042732">
    <property type="term" value="P:D-xylose metabolic process"/>
    <property type="evidence" value="ECO:0007669"/>
    <property type="project" value="InterPro"/>
</dbReference>
<evidence type="ECO:0000256" key="14">
    <source>
        <dbReference type="ARBA" id="ARBA00023180"/>
    </source>
</evidence>
<dbReference type="eggNOG" id="KOG1429">
    <property type="taxonomic scope" value="Eukaryota"/>
</dbReference>
<comment type="catalytic activity">
    <reaction evidence="18">
        <text>UDP-alpha-D-glucuronate + H(+) = UDP-alpha-D-xylose + CO2</text>
        <dbReference type="Rhea" id="RHEA:23916"/>
        <dbReference type="ChEBI" id="CHEBI:15378"/>
        <dbReference type="ChEBI" id="CHEBI:16526"/>
        <dbReference type="ChEBI" id="CHEBI:57632"/>
        <dbReference type="ChEBI" id="CHEBI:58052"/>
        <dbReference type="EC" id="4.1.1.35"/>
    </reaction>
    <physiologicalReaction direction="left-to-right" evidence="18">
        <dbReference type="Rhea" id="RHEA:23917"/>
    </physiologicalReaction>
</comment>
<dbReference type="UniPathway" id="UPA00796">
    <property type="reaction ID" value="UER00771"/>
</dbReference>
<dbReference type="EMBL" id="GL433840">
    <property type="protein sequence ID" value="EFN57281.1"/>
    <property type="molecule type" value="Genomic_DNA"/>
</dbReference>
<dbReference type="SUPFAM" id="SSF51735">
    <property type="entry name" value="NAD(P)-binding Rossmann-fold domains"/>
    <property type="match status" value="1"/>
</dbReference>
<evidence type="ECO:0000256" key="15">
    <source>
        <dbReference type="ARBA" id="ARBA00023239"/>
    </source>
</evidence>
<dbReference type="PANTHER" id="PTHR43078">
    <property type="entry name" value="UDP-GLUCURONIC ACID DECARBOXYLASE-RELATED"/>
    <property type="match status" value="1"/>
</dbReference>
<evidence type="ECO:0000256" key="13">
    <source>
        <dbReference type="ARBA" id="ARBA00023136"/>
    </source>
</evidence>
<proteinExistence type="inferred from homology"/>
<dbReference type="AlphaFoldDB" id="E1ZAL9"/>
<dbReference type="GO" id="GO:0033320">
    <property type="term" value="P:UDP-D-xylose biosynthetic process"/>
    <property type="evidence" value="ECO:0007669"/>
    <property type="project" value="UniProtKB-UniPathway"/>
</dbReference>
<keyword evidence="12" id="KW-0333">Golgi apparatus</keyword>
<name>E1ZAL9_CHLVA</name>
<comment type="similarity">
    <text evidence="4">Belongs to the NAD(P)-dependent epimerase/dehydratase family. UDP-glucuronic acid decarboxylase subfamily.</text>
</comment>
<dbReference type="GeneID" id="17356754"/>
<comment type="subcellular location">
    <subcellularLocation>
        <location evidence="2">Golgi apparatus</location>
        <location evidence="2">Golgi stack membrane</location>
        <topology evidence="2">Single-pass type II membrane protein</topology>
    </subcellularLocation>
</comment>
<reference evidence="21 22" key="1">
    <citation type="journal article" date="2010" name="Plant Cell">
        <title>The Chlorella variabilis NC64A genome reveals adaptation to photosymbiosis, coevolution with viruses, and cryptic sex.</title>
        <authorList>
            <person name="Blanc G."/>
            <person name="Duncan G."/>
            <person name="Agarkova I."/>
            <person name="Borodovsky M."/>
            <person name="Gurnon J."/>
            <person name="Kuo A."/>
            <person name="Lindquist E."/>
            <person name="Lucas S."/>
            <person name="Pangilinan J."/>
            <person name="Polle J."/>
            <person name="Salamov A."/>
            <person name="Terry A."/>
            <person name="Yamada T."/>
            <person name="Dunigan D.D."/>
            <person name="Grigoriev I.V."/>
            <person name="Claverie J.M."/>
            <person name="Van Etten J.L."/>
        </authorList>
    </citation>
    <scope>NUCLEOTIDE SEQUENCE [LARGE SCALE GENOMIC DNA]</scope>
    <source>
        <strain evidence="21 22">NC64A</strain>
    </source>
</reference>
<dbReference type="FunCoup" id="E1ZAL9">
    <property type="interactions" value="2127"/>
</dbReference>
<dbReference type="GO" id="GO:0070403">
    <property type="term" value="F:NAD+ binding"/>
    <property type="evidence" value="ECO:0007669"/>
    <property type="project" value="InterPro"/>
</dbReference>
<evidence type="ECO:0000256" key="10">
    <source>
        <dbReference type="ARBA" id="ARBA00022989"/>
    </source>
</evidence>
<dbReference type="GO" id="GO:0032580">
    <property type="term" value="C:Golgi cisterna membrane"/>
    <property type="evidence" value="ECO:0007669"/>
    <property type="project" value="UniProtKB-SubCell"/>
</dbReference>
<dbReference type="Pfam" id="PF16363">
    <property type="entry name" value="GDP_Man_Dehyd"/>
    <property type="match status" value="1"/>
</dbReference>
<dbReference type="InParanoid" id="E1ZAL9"/>